<evidence type="ECO:0000259" key="2">
    <source>
        <dbReference type="Pfam" id="PF05699"/>
    </source>
</evidence>
<feature type="compositionally biased region" description="Polar residues" evidence="1">
    <location>
        <begin position="160"/>
        <end position="178"/>
    </location>
</feature>
<feature type="domain" description="HAT C-terminal dimerisation" evidence="2">
    <location>
        <begin position="207"/>
        <end position="262"/>
    </location>
</feature>
<proteinExistence type="predicted"/>
<evidence type="ECO:0000256" key="1">
    <source>
        <dbReference type="SAM" id="MobiDB-lite"/>
    </source>
</evidence>
<dbReference type="OrthoDB" id="3062869at2759"/>
<organism evidence="3 4">
    <name type="scientific">Ceriporiopsis subvermispora (strain B)</name>
    <name type="common">White-rot fungus</name>
    <name type="synonym">Gelatoporia subvermispora</name>
    <dbReference type="NCBI Taxonomy" id="914234"/>
    <lineage>
        <taxon>Eukaryota</taxon>
        <taxon>Fungi</taxon>
        <taxon>Dikarya</taxon>
        <taxon>Basidiomycota</taxon>
        <taxon>Agaricomycotina</taxon>
        <taxon>Agaricomycetes</taxon>
        <taxon>Polyporales</taxon>
        <taxon>Gelatoporiaceae</taxon>
        <taxon>Gelatoporia</taxon>
    </lineage>
</organism>
<evidence type="ECO:0000313" key="4">
    <source>
        <dbReference type="Proteomes" id="UP000016930"/>
    </source>
</evidence>
<dbReference type="InterPro" id="IPR008906">
    <property type="entry name" value="HATC_C_dom"/>
</dbReference>
<dbReference type="PANTHER" id="PTHR23272:SF161">
    <property type="entry name" value="ZINC FINGER BED DOMAIN-CONTAINING PROTEIN RICESLEEPER 1-LIKE"/>
    <property type="match status" value="1"/>
</dbReference>
<dbReference type="AlphaFoldDB" id="M2RKB2"/>
<accession>M2RKB2</accession>
<keyword evidence="4" id="KW-1185">Reference proteome</keyword>
<sequence length="318" mass="35796">MKVQWSSTYMMLNRAYSLRTHVEEFILQLSRAKEQDDARRKMYMLIPTKVEWERVKLFQRVLGTADECQQQFSGESAPALHLALPALEEVHATWTCCTNEHKFDDFYIKENWSPELHTESVALVKKLVPLGILRTQSTSSVQCSCPAVLAQLSSDEDNTANETSSQSHAPSQPNGLSEDTTEMGCECAFHKYLELEDGMPDGMSILNGHHYPVWGSLARDYLAIMATSVSSERAFFSAGITITKWRNRLKGDIVEALQVLKNAFWKNMFFREYGPSRVTEMELEACDESNEDVESGDGLSPAELCQARALTSGPGSRF</sequence>
<dbReference type="HOGENOM" id="CLU_009123_2_1_1"/>
<reference evidence="3 4" key="1">
    <citation type="journal article" date="2012" name="Proc. Natl. Acad. Sci. U.S.A.">
        <title>Comparative genomics of Ceriporiopsis subvermispora and Phanerochaete chrysosporium provide insight into selective ligninolysis.</title>
        <authorList>
            <person name="Fernandez-Fueyo E."/>
            <person name="Ruiz-Duenas F.J."/>
            <person name="Ferreira P."/>
            <person name="Floudas D."/>
            <person name="Hibbett D.S."/>
            <person name="Canessa P."/>
            <person name="Larrondo L.F."/>
            <person name="James T.Y."/>
            <person name="Seelenfreund D."/>
            <person name="Lobos S."/>
            <person name="Polanco R."/>
            <person name="Tello M."/>
            <person name="Honda Y."/>
            <person name="Watanabe T."/>
            <person name="Watanabe T."/>
            <person name="Ryu J.S."/>
            <person name="Kubicek C.P."/>
            <person name="Schmoll M."/>
            <person name="Gaskell J."/>
            <person name="Hammel K.E."/>
            <person name="St John F.J."/>
            <person name="Vanden Wymelenberg A."/>
            <person name="Sabat G."/>
            <person name="Splinter BonDurant S."/>
            <person name="Syed K."/>
            <person name="Yadav J.S."/>
            <person name="Doddapaneni H."/>
            <person name="Subramanian V."/>
            <person name="Lavin J.L."/>
            <person name="Oguiza J.A."/>
            <person name="Perez G."/>
            <person name="Pisabarro A.G."/>
            <person name="Ramirez L."/>
            <person name="Santoyo F."/>
            <person name="Master E."/>
            <person name="Coutinho P.M."/>
            <person name="Henrissat B."/>
            <person name="Lombard V."/>
            <person name="Magnuson J.K."/>
            <person name="Kuees U."/>
            <person name="Hori C."/>
            <person name="Igarashi K."/>
            <person name="Samejima M."/>
            <person name="Held B.W."/>
            <person name="Barry K.W."/>
            <person name="LaButti K.M."/>
            <person name="Lapidus A."/>
            <person name="Lindquist E.A."/>
            <person name="Lucas S.M."/>
            <person name="Riley R."/>
            <person name="Salamov A.A."/>
            <person name="Hoffmeister D."/>
            <person name="Schwenk D."/>
            <person name="Hadar Y."/>
            <person name="Yarden O."/>
            <person name="de Vries R.P."/>
            <person name="Wiebenga A."/>
            <person name="Stenlid J."/>
            <person name="Eastwood D."/>
            <person name="Grigoriev I.V."/>
            <person name="Berka R.M."/>
            <person name="Blanchette R.A."/>
            <person name="Kersten P."/>
            <person name="Martinez A.T."/>
            <person name="Vicuna R."/>
            <person name="Cullen D."/>
        </authorList>
    </citation>
    <scope>NUCLEOTIDE SEQUENCE [LARGE SCALE GENOMIC DNA]</scope>
    <source>
        <strain evidence="3 4">B</strain>
    </source>
</reference>
<evidence type="ECO:0000313" key="3">
    <source>
        <dbReference type="EMBL" id="EMD38907.1"/>
    </source>
</evidence>
<dbReference type="Proteomes" id="UP000016930">
    <property type="component" value="Unassembled WGS sequence"/>
</dbReference>
<dbReference type="InterPro" id="IPR012337">
    <property type="entry name" value="RNaseH-like_sf"/>
</dbReference>
<name>M2RKB2_CERS8</name>
<dbReference type="Pfam" id="PF05699">
    <property type="entry name" value="Dimer_Tnp_hAT"/>
    <property type="match status" value="1"/>
</dbReference>
<dbReference type="GO" id="GO:0046983">
    <property type="term" value="F:protein dimerization activity"/>
    <property type="evidence" value="ECO:0007669"/>
    <property type="project" value="InterPro"/>
</dbReference>
<dbReference type="SUPFAM" id="SSF53098">
    <property type="entry name" value="Ribonuclease H-like"/>
    <property type="match status" value="1"/>
</dbReference>
<dbReference type="PANTHER" id="PTHR23272">
    <property type="entry name" value="BED FINGER-RELATED"/>
    <property type="match status" value="1"/>
</dbReference>
<dbReference type="STRING" id="914234.M2RKB2"/>
<gene>
    <name evidence="3" type="ORF">CERSUDRAFT_63835</name>
</gene>
<protein>
    <recommendedName>
        <fullName evidence="2">HAT C-terminal dimerisation domain-containing protein</fullName>
    </recommendedName>
</protein>
<feature type="region of interest" description="Disordered" evidence="1">
    <location>
        <begin position="154"/>
        <end position="180"/>
    </location>
</feature>
<dbReference type="EMBL" id="KB445794">
    <property type="protein sequence ID" value="EMD38907.1"/>
    <property type="molecule type" value="Genomic_DNA"/>
</dbReference>